<keyword evidence="2" id="KW-1185">Reference proteome</keyword>
<dbReference type="EMBL" id="JABKKJ010000005">
    <property type="protein sequence ID" value="NPE24834.1"/>
    <property type="molecule type" value="Genomic_DNA"/>
</dbReference>
<reference evidence="1 2" key="1">
    <citation type="submission" date="2020-05" db="EMBL/GenBank/DDBJ databases">
        <title>Distinct polysaccharide utilization as determinants for interspecies competition between intestinal Prevotella spp.</title>
        <authorList>
            <person name="Galvez E.J.C."/>
            <person name="Iljazovic A."/>
            <person name="Strowig T."/>
        </authorList>
    </citation>
    <scope>NUCLEOTIDE SEQUENCE [LARGE SCALE GENOMIC DNA]</scope>
    <source>
        <strain evidence="1 2">PCHR</strain>
    </source>
</reference>
<evidence type="ECO:0000313" key="1">
    <source>
        <dbReference type="EMBL" id="NPE24834.1"/>
    </source>
</evidence>
<dbReference type="Pfam" id="PF11777">
    <property type="entry name" value="DUF3316"/>
    <property type="match status" value="1"/>
</dbReference>
<dbReference type="Proteomes" id="UP000820977">
    <property type="component" value="Unassembled WGS sequence"/>
</dbReference>
<evidence type="ECO:0000313" key="2">
    <source>
        <dbReference type="Proteomes" id="UP000820977"/>
    </source>
</evidence>
<organism evidence="1 2">
    <name type="scientific">Xylanibacter caecicola</name>
    <dbReference type="NCBI Taxonomy" id="2736294"/>
    <lineage>
        <taxon>Bacteria</taxon>
        <taxon>Pseudomonadati</taxon>
        <taxon>Bacteroidota</taxon>
        <taxon>Bacteroidia</taxon>
        <taxon>Bacteroidales</taxon>
        <taxon>Prevotellaceae</taxon>
        <taxon>Xylanibacter</taxon>
    </lineage>
</organism>
<gene>
    <name evidence="1" type="ORF">HPS54_04775</name>
</gene>
<protein>
    <submittedName>
        <fullName evidence="1">DUF3316 domain-containing protein</fullName>
    </submittedName>
</protein>
<comment type="caution">
    <text evidence="1">The sequence shown here is derived from an EMBL/GenBank/DDBJ whole genome shotgun (WGS) entry which is preliminary data.</text>
</comment>
<name>A0ABX2AZY7_9BACT</name>
<sequence>MALLTVSVAAGGQTDSTEYMRGYAAGRAAAMLEGKQESPSPQKIITNARMLGVGGVNILDTYISPEKYRGTELRYISHTTRMREWGTRVSRQIVHQGYVSHTENRSGDGDEIAGMYCFSYGAHYNMALCGGSLTVKVGGTLDADIGFLYNTRNSNNPAQARLSLAVSPSAIAEWRFRAWKRPFTLRYEVGAPLVGVMFSPNYGQSYYEIFSRGDYDHNVVPTTIASTPSLRQMLTLDFTLHRTTLRVGWIGDWQQAEVNNLKYHSYSNMFVVGIVRSFKTTRVSP</sequence>
<dbReference type="InterPro" id="IPR016879">
    <property type="entry name" value="UCP028299"/>
</dbReference>
<proteinExistence type="predicted"/>
<accession>A0ABX2AZY7</accession>